<keyword evidence="1" id="KW-0479">Metal-binding</keyword>
<dbReference type="KEGG" id="pchm:VFPPC_15415"/>
<accession>A0A179G9M8</accession>
<dbReference type="GeneID" id="28857162"/>
<dbReference type="OrthoDB" id="8062037at2759"/>
<keyword evidence="1" id="KW-0863">Zinc-finger</keyword>
<evidence type="ECO:0000313" key="4">
    <source>
        <dbReference type="Proteomes" id="UP000078397"/>
    </source>
</evidence>
<protein>
    <submittedName>
        <fullName evidence="3">Ring finger domain-containing protein</fullName>
    </submittedName>
</protein>
<dbReference type="EMBL" id="LSBJ02000001">
    <property type="protein sequence ID" value="OAQ74093.2"/>
    <property type="molecule type" value="Genomic_DNA"/>
</dbReference>
<dbReference type="RefSeq" id="XP_018150176.2">
    <property type="nucleotide sequence ID" value="XM_018293168.2"/>
</dbReference>
<evidence type="ECO:0000313" key="3">
    <source>
        <dbReference type="EMBL" id="OAQ74093.2"/>
    </source>
</evidence>
<dbReference type="SUPFAM" id="SSF57850">
    <property type="entry name" value="RING/U-box"/>
    <property type="match status" value="1"/>
</dbReference>
<reference evidence="3 4" key="1">
    <citation type="journal article" date="2016" name="PLoS Pathog.">
        <title>Biosynthesis of antibiotic leucinostatins in bio-control fungus Purpureocillium lilacinum and their inhibition on phytophthora revealed by genome mining.</title>
        <authorList>
            <person name="Wang G."/>
            <person name="Liu Z."/>
            <person name="Lin R."/>
            <person name="Li E."/>
            <person name="Mao Z."/>
            <person name="Ling J."/>
            <person name="Yang Y."/>
            <person name="Yin W.B."/>
            <person name="Xie B."/>
        </authorList>
    </citation>
    <scope>NUCLEOTIDE SEQUENCE [LARGE SCALE GENOMIC DNA]</scope>
    <source>
        <strain evidence="3">170</strain>
    </source>
</reference>
<dbReference type="CDD" id="cd16454">
    <property type="entry name" value="RING-H2_PA-TM-RING"/>
    <property type="match status" value="1"/>
</dbReference>
<dbReference type="GO" id="GO:0006511">
    <property type="term" value="P:ubiquitin-dependent protein catabolic process"/>
    <property type="evidence" value="ECO:0007669"/>
    <property type="project" value="TreeGrafter"/>
</dbReference>
<keyword evidence="1" id="KW-0862">Zinc</keyword>
<dbReference type="InterPro" id="IPR051826">
    <property type="entry name" value="E3_ubiquitin-ligase_domain"/>
</dbReference>
<dbReference type="PANTHER" id="PTHR22765:SF411">
    <property type="entry name" value="OS02G0248440 PROTEIN"/>
    <property type="match status" value="1"/>
</dbReference>
<dbReference type="AlphaFoldDB" id="A0A179G9M8"/>
<evidence type="ECO:0000256" key="1">
    <source>
        <dbReference type="PROSITE-ProRule" id="PRU00175"/>
    </source>
</evidence>
<dbReference type="GO" id="GO:0008270">
    <property type="term" value="F:zinc ion binding"/>
    <property type="evidence" value="ECO:0007669"/>
    <property type="project" value="UniProtKB-KW"/>
</dbReference>
<sequence length="109" mass="12011">MSLALNAVMQSEAATAATTGNGDSASHPRFHLVLTRRNSVICLDVLRDEDMVRHLPCQHYFHSSCLDTWYLRQHQTCPLCKTPIFKEAPKKVKKAPESSGSAVANASSQ</sequence>
<keyword evidence="4" id="KW-1185">Reference proteome</keyword>
<dbReference type="Pfam" id="PF13639">
    <property type="entry name" value="zf-RING_2"/>
    <property type="match status" value="1"/>
</dbReference>
<comment type="caution">
    <text evidence="3">The sequence shown here is derived from an EMBL/GenBank/DDBJ whole genome shotgun (WGS) entry which is preliminary data.</text>
</comment>
<organism evidence="3 4">
    <name type="scientific">Pochonia chlamydosporia 170</name>
    <dbReference type="NCBI Taxonomy" id="1380566"/>
    <lineage>
        <taxon>Eukaryota</taxon>
        <taxon>Fungi</taxon>
        <taxon>Dikarya</taxon>
        <taxon>Ascomycota</taxon>
        <taxon>Pezizomycotina</taxon>
        <taxon>Sordariomycetes</taxon>
        <taxon>Hypocreomycetidae</taxon>
        <taxon>Hypocreales</taxon>
        <taxon>Clavicipitaceae</taxon>
        <taxon>Pochonia</taxon>
    </lineage>
</organism>
<dbReference type="Gene3D" id="3.30.40.10">
    <property type="entry name" value="Zinc/RING finger domain, C3HC4 (zinc finger)"/>
    <property type="match status" value="1"/>
</dbReference>
<dbReference type="Proteomes" id="UP000078397">
    <property type="component" value="Unassembled WGS sequence"/>
</dbReference>
<dbReference type="PANTHER" id="PTHR22765">
    <property type="entry name" value="RING FINGER AND PROTEASE ASSOCIATED DOMAIN-CONTAINING"/>
    <property type="match status" value="1"/>
</dbReference>
<proteinExistence type="predicted"/>
<name>A0A179G9M8_METCM</name>
<feature type="domain" description="RING-type" evidence="2">
    <location>
        <begin position="41"/>
        <end position="81"/>
    </location>
</feature>
<dbReference type="SMART" id="SM00184">
    <property type="entry name" value="RING"/>
    <property type="match status" value="1"/>
</dbReference>
<dbReference type="InterPro" id="IPR013083">
    <property type="entry name" value="Znf_RING/FYVE/PHD"/>
</dbReference>
<dbReference type="InterPro" id="IPR001841">
    <property type="entry name" value="Znf_RING"/>
</dbReference>
<dbReference type="PROSITE" id="PS50089">
    <property type="entry name" value="ZF_RING_2"/>
    <property type="match status" value="1"/>
</dbReference>
<evidence type="ECO:0000259" key="2">
    <source>
        <dbReference type="PROSITE" id="PS50089"/>
    </source>
</evidence>
<gene>
    <name evidence="3" type="ORF">VFPPC_15415</name>
</gene>
<dbReference type="STRING" id="1380566.A0A179G9M8"/>
<dbReference type="GO" id="GO:0061630">
    <property type="term" value="F:ubiquitin protein ligase activity"/>
    <property type="evidence" value="ECO:0007669"/>
    <property type="project" value="TreeGrafter"/>
</dbReference>